<evidence type="ECO:0000256" key="1">
    <source>
        <dbReference type="PROSITE-ProRule" id="PRU00339"/>
    </source>
</evidence>
<evidence type="ECO:0000313" key="2">
    <source>
        <dbReference type="EMBL" id="EDM78661.1"/>
    </source>
</evidence>
<protein>
    <submittedName>
        <fullName evidence="2">Uncharacterized protein</fullName>
    </submittedName>
</protein>
<proteinExistence type="predicted"/>
<feature type="repeat" description="TPR" evidence="1">
    <location>
        <begin position="70"/>
        <end position="103"/>
    </location>
</feature>
<evidence type="ECO:0000313" key="3">
    <source>
        <dbReference type="Proteomes" id="UP000005801"/>
    </source>
</evidence>
<dbReference type="SUPFAM" id="SSF48452">
    <property type="entry name" value="TPR-like"/>
    <property type="match status" value="1"/>
</dbReference>
<organism evidence="2 3">
    <name type="scientific">Plesiocystis pacifica SIR-1</name>
    <dbReference type="NCBI Taxonomy" id="391625"/>
    <lineage>
        <taxon>Bacteria</taxon>
        <taxon>Pseudomonadati</taxon>
        <taxon>Myxococcota</taxon>
        <taxon>Polyangia</taxon>
        <taxon>Nannocystales</taxon>
        <taxon>Nannocystaceae</taxon>
        <taxon>Plesiocystis</taxon>
    </lineage>
</organism>
<accession>A6G659</accession>
<dbReference type="AlphaFoldDB" id="A6G659"/>
<dbReference type="Gene3D" id="1.25.40.10">
    <property type="entry name" value="Tetratricopeptide repeat domain"/>
    <property type="match status" value="1"/>
</dbReference>
<comment type="caution">
    <text evidence="2">The sequence shown here is derived from an EMBL/GenBank/DDBJ whole genome shotgun (WGS) entry which is preliminary data.</text>
</comment>
<gene>
    <name evidence="2" type="ORF">PPSIR1_29458</name>
</gene>
<dbReference type="InterPro" id="IPR019734">
    <property type="entry name" value="TPR_rpt"/>
</dbReference>
<keyword evidence="1" id="KW-0802">TPR repeat</keyword>
<dbReference type="PROSITE" id="PS50005">
    <property type="entry name" value="TPR"/>
    <property type="match status" value="1"/>
</dbReference>
<reference evidence="2 3" key="1">
    <citation type="submission" date="2007-06" db="EMBL/GenBank/DDBJ databases">
        <authorList>
            <person name="Shimkets L."/>
            <person name="Ferriera S."/>
            <person name="Johnson J."/>
            <person name="Kravitz S."/>
            <person name="Beeson K."/>
            <person name="Sutton G."/>
            <person name="Rogers Y.-H."/>
            <person name="Friedman R."/>
            <person name="Frazier M."/>
            <person name="Venter J.C."/>
        </authorList>
    </citation>
    <scope>NUCLEOTIDE SEQUENCE [LARGE SCALE GENOMIC DNA]</scope>
    <source>
        <strain evidence="2 3">SIR-1</strain>
    </source>
</reference>
<dbReference type="EMBL" id="ABCS01000028">
    <property type="protein sequence ID" value="EDM78661.1"/>
    <property type="molecule type" value="Genomic_DNA"/>
</dbReference>
<dbReference type="InterPro" id="IPR011990">
    <property type="entry name" value="TPR-like_helical_dom_sf"/>
</dbReference>
<sequence>MFLSACIPSGYLAHRDLHYVDEVLVESPPGPPVAYESYMRARIALERDPPDFDLARGHVEDALHWQPNEPALWTLKGEIELRAGEAEAARVALERALSLSPSYPEALALLDELDGGGEAQL</sequence>
<dbReference type="Pfam" id="PF13428">
    <property type="entry name" value="TPR_14"/>
    <property type="match status" value="1"/>
</dbReference>
<keyword evidence="3" id="KW-1185">Reference proteome</keyword>
<name>A6G659_9BACT</name>
<dbReference type="Proteomes" id="UP000005801">
    <property type="component" value="Unassembled WGS sequence"/>
</dbReference>